<protein>
    <submittedName>
        <fullName evidence="1">Uncharacterized protein</fullName>
    </submittedName>
</protein>
<gene>
    <name evidence="1" type="ORF">CNECB9_2900008</name>
</gene>
<accession>A0A1K0IH26</accession>
<name>A0A1K0IH26_CUPNE</name>
<dbReference type="AlphaFoldDB" id="A0A1K0IH26"/>
<dbReference type="EMBL" id="FMSH01000213">
    <property type="protein sequence ID" value="SCU76271.1"/>
    <property type="molecule type" value="Genomic_DNA"/>
</dbReference>
<proteinExistence type="predicted"/>
<evidence type="ECO:0000313" key="1">
    <source>
        <dbReference type="EMBL" id="SCU76271.1"/>
    </source>
</evidence>
<sequence>MWIVIATTDRCVRIAYADVDQ</sequence>
<organism evidence="1">
    <name type="scientific">Cupriavidus necator</name>
    <name type="common">Alcaligenes eutrophus</name>
    <name type="synonym">Ralstonia eutropha</name>
    <dbReference type="NCBI Taxonomy" id="106590"/>
    <lineage>
        <taxon>Bacteria</taxon>
        <taxon>Pseudomonadati</taxon>
        <taxon>Pseudomonadota</taxon>
        <taxon>Betaproteobacteria</taxon>
        <taxon>Burkholderiales</taxon>
        <taxon>Burkholderiaceae</taxon>
        <taxon>Cupriavidus</taxon>
    </lineage>
</organism>
<reference evidence="1" key="1">
    <citation type="submission" date="2016-09" db="EMBL/GenBank/DDBJ databases">
        <authorList>
            <person name="Capua I."/>
            <person name="De Benedictis P."/>
            <person name="Joannis T."/>
            <person name="Lombin L.H."/>
            <person name="Cattoli G."/>
        </authorList>
    </citation>
    <scope>NUCLEOTIDE SEQUENCE</scope>
    <source>
        <strain evidence="1">B9</strain>
    </source>
</reference>